<dbReference type="PATRIC" id="fig|929558.5.peg.1988"/>
<comment type="caution">
    <text evidence="1">The sequence shown here is derived from an EMBL/GenBank/DDBJ whole genome shotgun (WGS) entry which is preliminary data.</text>
</comment>
<reference evidence="1 2" key="1">
    <citation type="journal article" date="2012" name="Proc. Natl. Acad. Sci. U.S.A.">
        <title>Genome and physiology of a model Epsilonproteobacterium responsible for sulfide detoxification in marine oxygen depletion zones.</title>
        <authorList>
            <person name="Grote J."/>
            <person name="Schott T."/>
            <person name="Bruckner C.G."/>
            <person name="Glockner F.O."/>
            <person name="Jost G."/>
            <person name="Teeling H."/>
            <person name="Labrenz M."/>
            <person name="Jurgens K."/>
        </authorList>
    </citation>
    <scope>NUCLEOTIDE SEQUENCE [LARGE SCALE GENOMIC DNA]</scope>
    <source>
        <strain evidence="1 2">GD1</strain>
    </source>
</reference>
<sequence>MTRPEKVTKEYLKEQLSTLGWIGTRISSTNIIENPKLKKRYFWIYHYEMPYESAKEVFWKEEHKLSFKKAMDLMDKLEENKIPYAMISNTFHRLGTKVFNYEKLKQEWPDMKFAVSFDEDTDEEYKGFK</sequence>
<dbReference type="OrthoDB" id="9256131at2"/>
<accession>H1FWU4</accession>
<proteinExistence type="predicted"/>
<dbReference type="STRING" id="929558.SMGD1_1997"/>
<evidence type="ECO:0000313" key="1">
    <source>
        <dbReference type="EMBL" id="EHP30520.1"/>
    </source>
</evidence>
<keyword evidence="2" id="KW-1185">Reference proteome</keyword>
<dbReference type="EMBL" id="AFRZ01000001">
    <property type="protein sequence ID" value="EHP30520.1"/>
    <property type="molecule type" value="Genomic_DNA"/>
</dbReference>
<gene>
    <name evidence="1" type="ORF">SMGD1_1997</name>
</gene>
<organism evidence="1 2">
    <name type="scientific">Sulfurimonas gotlandica (strain DSM 19862 / JCM 16533 / GD1)</name>
    <dbReference type="NCBI Taxonomy" id="929558"/>
    <lineage>
        <taxon>Bacteria</taxon>
        <taxon>Pseudomonadati</taxon>
        <taxon>Campylobacterota</taxon>
        <taxon>Epsilonproteobacteria</taxon>
        <taxon>Campylobacterales</taxon>
        <taxon>Sulfurimonadaceae</taxon>
        <taxon>Sulfurimonas</taxon>
    </lineage>
</organism>
<name>H1FWU4_SULGG</name>
<evidence type="ECO:0000313" key="2">
    <source>
        <dbReference type="Proteomes" id="UP000006431"/>
    </source>
</evidence>
<dbReference type="HOGENOM" id="CLU_1947729_0_0_7"/>
<protein>
    <submittedName>
        <fullName evidence="1">Uncharacterized protein</fullName>
    </submittedName>
</protein>
<dbReference type="Proteomes" id="UP000006431">
    <property type="component" value="Unassembled WGS sequence"/>
</dbReference>
<dbReference type="AlphaFoldDB" id="H1FWU4"/>
<dbReference type="RefSeq" id="WP_008341260.1">
    <property type="nucleotide sequence ID" value="NZ_AFRZ01000001.1"/>
</dbReference>